<keyword evidence="6" id="KW-0564">Palmitate</keyword>
<comment type="caution">
    <text evidence="10">The sequence shown here is derived from an EMBL/GenBank/DDBJ whole genome shotgun (WGS) entry which is preliminary data.</text>
</comment>
<dbReference type="GO" id="GO:0009847">
    <property type="term" value="P:spore germination"/>
    <property type="evidence" value="ECO:0007669"/>
    <property type="project" value="InterPro"/>
</dbReference>
<feature type="domain" description="Spore germination protein N-terminal" evidence="9">
    <location>
        <begin position="21"/>
        <end position="174"/>
    </location>
</feature>
<evidence type="ECO:0000313" key="10">
    <source>
        <dbReference type="EMBL" id="KYH28551.1"/>
    </source>
</evidence>
<dbReference type="Pfam" id="PF05504">
    <property type="entry name" value="Spore_GerAC"/>
    <property type="match status" value="1"/>
</dbReference>
<dbReference type="GO" id="GO:0016020">
    <property type="term" value="C:membrane"/>
    <property type="evidence" value="ECO:0007669"/>
    <property type="project" value="UniProtKB-SubCell"/>
</dbReference>
<dbReference type="Gene3D" id="3.30.300.210">
    <property type="entry name" value="Nutrient germinant receptor protein C, domain 3"/>
    <property type="match status" value="1"/>
</dbReference>
<dbReference type="STRING" id="1121305.CLCOL_18120"/>
<keyword evidence="11" id="KW-1185">Reference proteome</keyword>
<comment type="subcellular location">
    <subcellularLocation>
        <location evidence="1">Membrane</location>
        <topology evidence="1">Lipid-anchor</topology>
    </subcellularLocation>
</comment>
<dbReference type="AlphaFoldDB" id="A0A151ALQ7"/>
<dbReference type="RefSeq" id="WP_061858644.1">
    <property type="nucleotide sequence ID" value="NZ_LTBB01000009.1"/>
</dbReference>
<dbReference type="InterPro" id="IPR046953">
    <property type="entry name" value="Spore_GerAC-like_C"/>
</dbReference>
<keyword evidence="4" id="KW-0732">Signal</keyword>
<dbReference type="Proteomes" id="UP000075374">
    <property type="component" value="Unassembled WGS sequence"/>
</dbReference>
<reference evidence="10 11" key="1">
    <citation type="submission" date="2016-02" db="EMBL/GenBank/DDBJ databases">
        <title>Genome sequence of Clostridium colicanis DSM 13634.</title>
        <authorList>
            <person name="Poehlein A."/>
            <person name="Daniel R."/>
        </authorList>
    </citation>
    <scope>NUCLEOTIDE SEQUENCE [LARGE SCALE GENOMIC DNA]</scope>
    <source>
        <strain evidence="10 11">DSM 13634</strain>
    </source>
</reference>
<evidence type="ECO:0000256" key="5">
    <source>
        <dbReference type="ARBA" id="ARBA00023136"/>
    </source>
</evidence>
<gene>
    <name evidence="10" type="primary">gerBC_3</name>
    <name evidence="10" type="ORF">CLCOL_18120</name>
</gene>
<evidence type="ECO:0000313" key="11">
    <source>
        <dbReference type="Proteomes" id="UP000075374"/>
    </source>
</evidence>
<evidence type="ECO:0000256" key="1">
    <source>
        <dbReference type="ARBA" id="ARBA00004635"/>
    </source>
</evidence>
<dbReference type="InterPro" id="IPR008844">
    <property type="entry name" value="Spore_GerAC-like"/>
</dbReference>
<keyword evidence="7" id="KW-0449">Lipoprotein</keyword>
<evidence type="ECO:0000256" key="6">
    <source>
        <dbReference type="ARBA" id="ARBA00023139"/>
    </source>
</evidence>
<evidence type="ECO:0000256" key="7">
    <source>
        <dbReference type="ARBA" id="ARBA00023288"/>
    </source>
</evidence>
<proteinExistence type="inferred from homology"/>
<evidence type="ECO:0000256" key="2">
    <source>
        <dbReference type="ARBA" id="ARBA00007886"/>
    </source>
</evidence>
<sequence>MKKIALCLIIMCSLIFTGCFNYKDINKLVFSIALVVDINEYNNPVLYIEGFRPMEGTTEGQKVIFKGEGKTIFEALRSINLGSSYKLNLNQNKIIAFTQKAAEYGIGNFIDFFDRDQELLVRPYVCVLIGDPEELLSMKSSEGEYTGIYVDRLLDNIASSSRGIFRSINDYNNQRLIGDKVNVVSMIEVKKDVGEFKKIFVNGGAIIKNDKMIGSISIEEGQGFNFLMNNVAFGTLEVTNPEYKDAFVTLEILNSKTNTNIKQEDNKVKLIKDIKVNTVLGCVQKGLIINDKNLKQLKENAESNIRKACYQIFDKYKEKGLDIFDIQEEYLRKFRKEPEEDIIKDIELLVNVEVSIESGNDTIDFINVNGK</sequence>
<accession>A0A151ALQ7</accession>
<dbReference type="PATRIC" id="fig|1121305.3.peg.1814"/>
<evidence type="ECO:0000259" key="8">
    <source>
        <dbReference type="Pfam" id="PF05504"/>
    </source>
</evidence>
<keyword evidence="5" id="KW-0472">Membrane</keyword>
<organism evidence="10 11">
    <name type="scientific">Clostridium colicanis DSM 13634</name>
    <dbReference type="NCBI Taxonomy" id="1121305"/>
    <lineage>
        <taxon>Bacteria</taxon>
        <taxon>Bacillati</taxon>
        <taxon>Bacillota</taxon>
        <taxon>Clostridia</taxon>
        <taxon>Eubacteriales</taxon>
        <taxon>Clostridiaceae</taxon>
        <taxon>Clostridium</taxon>
    </lineage>
</organism>
<feature type="domain" description="Spore germination GerAC-like C-terminal" evidence="8">
    <location>
        <begin position="202"/>
        <end position="357"/>
    </location>
</feature>
<dbReference type="InterPro" id="IPR038501">
    <property type="entry name" value="Spore_GerAC_C_sf"/>
</dbReference>
<dbReference type="InterPro" id="IPR057336">
    <property type="entry name" value="GerAC_N"/>
</dbReference>
<dbReference type="PROSITE" id="PS51257">
    <property type="entry name" value="PROKAR_LIPOPROTEIN"/>
    <property type="match status" value="1"/>
</dbReference>
<evidence type="ECO:0000256" key="3">
    <source>
        <dbReference type="ARBA" id="ARBA00022544"/>
    </source>
</evidence>
<dbReference type="PANTHER" id="PTHR35789">
    <property type="entry name" value="SPORE GERMINATION PROTEIN B3"/>
    <property type="match status" value="1"/>
</dbReference>
<protein>
    <submittedName>
        <fullName evidence="10">Spore germination protein B3</fullName>
    </submittedName>
</protein>
<evidence type="ECO:0000256" key="4">
    <source>
        <dbReference type="ARBA" id="ARBA00022729"/>
    </source>
</evidence>
<name>A0A151ALQ7_9CLOT</name>
<dbReference type="EMBL" id="LTBB01000009">
    <property type="protein sequence ID" value="KYH28551.1"/>
    <property type="molecule type" value="Genomic_DNA"/>
</dbReference>
<dbReference type="PANTHER" id="PTHR35789:SF1">
    <property type="entry name" value="SPORE GERMINATION PROTEIN B3"/>
    <property type="match status" value="1"/>
</dbReference>
<comment type="similarity">
    <text evidence="2">Belongs to the GerABKC lipoprotein family.</text>
</comment>
<evidence type="ECO:0000259" key="9">
    <source>
        <dbReference type="Pfam" id="PF25198"/>
    </source>
</evidence>
<dbReference type="Pfam" id="PF25198">
    <property type="entry name" value="Spore_GerAC_N"/>
    <property type="match status" value="1"/>
</dbReference>
<keyword evidence="3" id="KW-0309">Germination</keyword>
<dbReference type="NCBIfam" id="TIGR02887">
    <property type="entry name" value="spore_ger_x_C"/>
    <property type="match status" value="1"/>
</dbReference>